<gene>
    <name evidence="2" type="ORF">SSS_8434</name>
</gene>
<dbReference type="AlphaFoldDB" id="A0A834V9S1"/>
<keyword evidence="4" id="KW-1185">Reference proteome</keyword>
<reference evidence="4" key="1">
    <citation type="journal article" date="2020" name="PLoS Negl. Trop. Dis.">
        <title>High-quality nuclear genome for Sarcoptes scabiei-A critical resource for a neglected parasite.</title>
        <authorList>
            <person name="Korhonen P.K."/>
            <person name="Gasser R.B."/>
            <person name="Ma G."/>
            <person name="Wang T."/>
            <person name="Stroehlein A.J."/>
            <person name="Young N.D."/>
            <person name="Ang C.S."/>
            <person name="Fernando D.D."/>
            <person name="Lu H.C."/>
            <person name="Taylor S."/>
            <person name="Reynolds S.L."/>
            <person name="Mofiz E."/>
            <person name="Najaraj S.H."/>
            <person name="Gowda H."/>
            <person name="Madugundu A."/>
            <person name="Renuse S."/>
            <person name="Holt D."/>
            <person name="Pandey A."/>
            <person name="Papenfuss A.T."/>
            <person name="Fischer K."/>
        </authorList>
    </citation>
    <scope>NUCLEOTIDE SEQUENCE [LARGE SCALE GENOMIC DNA]</scope>
</reference>
<reference evidence="3" key="3">
    <citation type="submission" date="2022-06" db="UniProtKB">
        <authorList>
            <consortium name="EnsemblMetazoa"/>
        </authorList>
    </citation>
    <scope>IDENTIFICATION</scope>
</reference>
<organism evidence="2">
    <name type="scientific">Sarcoptes scabiei</name>
    <name type="common">Itch mite</name>
    <name type="synonym">Acarus scabiei</name>
    <dbReference type="NCBI Taxonomy" id="52283"/>
    <lineage>
        <taxon>Eukaryota</taxon>
        <taxon>Metazoa</taxon>
        <taxon>Ecdysozoa</taxon>
        <taxon>Arthropoda</taxon>
        <taxon>Chelicerata</taxon>
        <taxon>Arachnida</taxon>
        <taxon>Acari</taxon>
        <taxon>Acariformes</taxon>
        <taxon>Sarcoptiformes</taxon>
        <taxon>Astigmata</taxon>
        <taxon>Psoroptidia</taxon>
        <taxon>Sarcoptoidea</taxon>
        <taxon>Sarcoptidae</taxon>
        <taxon>Sarcoptinae</taxon>
        <taxon>Sarcoptes</taxon>
    </lineage>
</organism>
<reference evidence="2" key="2">
    <citation type="submission" date="2020-01" db="EMBL/GenBank/DDBJ databases">
        <authorList>
            <person name="Korhonen P.K.K."/>
            <person name="Guangxu M.G."/>
            <person name="Wang T.W."/>
            <person name="Stroehlein A.J.S."/>
            <person name="Young N.D."/>
            <person name="Ang C.-S.A."/>
            <person name="Fernando D.W.F."/>
            <person name="Lu H.L."/>
            <person name="Taylor S.T."/>
            <person name="Ehtesham M.E.M."/>
            <person name="Najaraj S.H.N."/>
            <person name="Harsha G.H.G."/>
            <person name="Madugundu A.M."/>
            <person name="Renuse S.R."/>
            <person name="Holt D.H."/>
            <person name="Pandey A.P."/>
            <person name="Papenfuss A.P."/>
            <person name="Gasser R.B.G."/>
            <person name="Fischer K.F."/>
        </authorList>
    </citation>
    <scope>NUCLEOTIDE SEQUENCE</scope>
    <source>
        <strain evidence="2">SSS_KF_BRIS2020</strain>
    </source>
</reference>
<feature type="region of interest" description="Disordered" evidence="1">
    <location>
        <begin position="25"/>
        <end position="119"/>
    </location>
</feature>
<evidence type="ECO:0000256" key="1">
    <source>
        <dbReference type="SAM" id="MobiDB-lite"/>
    </source>
</evidence>
<evidence type="ECO:0000313" key="4">
    <source>
        <dbReference type="Proteomes" id="UP000070412"/>
    </source>
</evidence>
<dbReference type="EnsemblMetazoa" id="SSS_8434s_mrna">
    <property type="protein sequence ID" value="KAF7489687.1"/>
    <property type="gene ID" value="SSS_8434"/>
</dbReference>
<proteinExistence type="predicted"/>
<evidence type="ECO:0000313" key="2">
    <source>
        <dbReference type="EMBL" id="KAF7489687.1"/>
    </source>
</evidence>
<dbReference type="EMBL" id="WVUK01000064">
    <property type="protein sequence ID" value="KAF7489687.1"/>
    <property type="molecule type" value="Genomic_DNA"/>
</dbReference>
<feature type="compositionally biased region" description="Basic and acidic residues" evidence="1">
    <location>
        <begin position="36"/>
        <end position="114"/>
    </location>
</feature>
<protein>
    <submittedName>
        <fullName evidence="2 3">Uncharacterized protein</fullName>
    </submittedName>
</protein>
<evidence type="ECO:0000313" key="3">
    <source>
        <dbReference type="EnsemblMetazoa" id="KAF7489687.1"/>
    </source>
</evidence>
<dbReference type="Proteomes" id="UP000070412">
    <property type="component" value="Unassembled WGS sequence"/>
</dbReference>
<accession>A0A834V9S1</accession>
<name>A0A834V9S1_SARSC</name>
<sequence length="335" mass="39244">MVDMDKYIETIKLEANEFRKELNLPKVHSNFATKSKTNDRSKSDRRDNSKKYAGEGKDHKDCDSKRSTYNKKEHYKAQDNDNRFDRNDSFDSKRNSQKNFDRIDSNPRDHKKNYNQDVGDSYGSYKKLDSIKEIPCTQLKPNNYASDLSIASQRSSIASLNSNFDFDRVLIDYRISKSLIARHMTIEIDSINNVDLINEIMTHKISNQVVMLINSDSALARNNVVNLQKNFGIFCLTCVEETDEKDVEVYSNLHSNFRPISTTSSFLAQNHDYFKIPDIIINYDLRWNYVKFLLRFLSYRISFCSKYSIEPKLISIYHIGTTESRRLLSRLKDFF</sequence>